<keyword evidence="1" id="KW-0472">Membrane</keyword>
<proteinExistence type="predicted"/>
<name>A0A380BK57_9GAMM</name>
<protein>
    <submittedName>
        <fullName evidence="3">2-succinyl-6-hydroxy-2,4-cyclohexadiene-1-carboxy late synthase</fullName>
    </submittedName>
</protein>
<keyword evidence="4" id="KW-1185">Reference proteome</keyword>
<dbReference type="RefSeq" id="WP_115390226.1">
    <property type="nucleotide sequence ID" value="NZ_JADZHC010000054.1"/>
</dbReference>
<dbReference type="Gene3D" id="3.40.50.1820">
    <property type="entry name" value="alpha/beta hydrolase"/>
    <property type="match status" value="1"/>
</dbReference>
<dbReference type="Proteomes" id="UP000254069">
    <property type="component" value="Unassembled WGS sequence"/>
</dbReference>
<dbReference type="InterPro" id="IPR000073">
    <property type="entry name" value="AB_hydrolase_1"/>
</dbReference>
<keyword evidence="1" id="KW-1133">Transmembrane helix</keyword>
<dbReference type="EMBL" id="UGYO01000002">
    <property type="protein sequence ID" value="SUJ02660.1"/>
    <property type="molecule type" value="Genomic_DNA"/>
</dbReference>
<dbReference type="SUPFAM" id="SSF53474">
    <property type="entry name" value="alpha/beta-Hydrolases"/>
    <property type="match status" value="1"/>
</dbReference>
<keyword evidence="1" id="KW-0812">Transmembrane</keyword>
<accession>A0A380BK57</accession>
<evidence type="ECO:0000256" key="1">
    <source>
        <dbReference type="SAM" id="Phobius"/>
    </source>
</evidence>
<organism evidence="3 4">
    <name type="scientific">Shewanella algae</name>
    <dbReference type="NCBI Taxonomy" id="38313"/>
    <lineage>
        <taxon>Bacteria</taxon>
        <taxon>Pseudomonadati</taxon>
        <taxon>Pseudomonadota</taxon>
        <taxon>Gammaproteobacteria</taxon>
        <taxon>Alteromonadales</taxon>
        <taxon>Shewanellaceae</taxon>
        <taxon>Shewanella</taxon>
    </lineage>
</organism>
<feature type="domain" description="AB hydrolase-1" evidence="2">
    <location>
        <begin position="124"/>
        <end position="304"/>
    </location>
</feature>
<gene>
    <name evidence="3" type="ORF">NCTC10738_03509</name>
</gene>
<dbReference type="AlphaFoldDB" id="A0A380BK57"/>
<dbReference type="Pfam" id="PF12697">
    <property type="entry name" value="Abhydrolase_6"/>
    <property type="match status" value="1"/>
</dbReference>
<dbReference type="InterPro" id="IPR029058">
    <property type="entry name" value="AB_hydrolase_fold"/>
</dbReference>
<evidence type="ECO:0000259" key="2">
    <source>
        <dbReference type="Pfam" id="PF12697"/>
    </source>
</evidence>
<reference evidence="3 4" key="1">
    <citation type="submission" date="2018-06" db="EMBL/GenBank/DDBJ databases">
        <authorList>
            <consortium name="Pathogen Informatics"/>
            <person name="Doyle S."/>
        </authorList>
    </citation>
    <scope>NUCLEOTIDE SEQUENCE [LARGE SCALE GENOMIC DNA]</scope>
    <source>
        <strain evidence="3 4">NCTC10738</strain>
    </source>
</reference>
<evidence type="ECO:0000313" key="4">
    <source>
        <dbReference type="Proteomes" id="UP000254069"/>
    </source>
</evidence>
<sequence length="486" mass="54246">MKTLLISSGKQLSIALFYACFGIGLALTVTGIWLLNGRADLSPWHTHFLSHEFDRHKGVEDFGDYLKLEQQLFTELDQELGKLSGGISSPINRYHSGSIADPKRWALPWNQSFEWANADAQFGLLLLHGMSDSPYAMHQFAEQFKGRAHVLALRLPGHGTLPSGLVRLEWQDLAAAVRLASRHMSQALNGKPLYVIGYSTGASLALNHELENLHSGRPTDYEKVVMLSPAIGLAPMAVGAQWQSQLGYILGLEKLSWNTISPEYDPFKYSSFAVNAGDVVYRLAQRNSQRLLALPEDKKRQLPPILAFQSLVDDSVSTRAVLENLFLQLPKGANELVIYDMNRSQVNLSMTPVDPLAEISGILARTNLTFRGTLIENQVGFSHLVQAREFGTHSGVEKLDFKWPVSVYSLSHVALPFSANDSLYGNQMPNSMERIQIGAAASRGERGVISIPAADMLRQRWNPFFDYQMQRIEAFFSQNPEPTEYR</sequence>
<evidence type="ECO:0000313" key="3">
    <source>
        <dbReference type="EMBL" id="SUJ02660.1"/>
    </source>
</evidence>
<feature type="transmembrane region" description="Helical" evidence="1">
    <location>
        <begin position="12"/>
        <end position="35"/>
    </location>
</feature>